<name>T1CR89_9PORP</name>
<dbReference type="AlphaFoldDB" id="T1CR89"/>
<accession>T1CR89</accession>
<organism evidence="1 2">
    <name type="scientific">Porphyromonas crevioricanis JCM 15906</name>
    <dbReference type="NCBI Taxonomy" id="1305617"/>
    <lineage>
        <taxon>Bacteria</taxon>
        <taxon>Pseudomonadati</taxon>
        <taxon>Bacteroidota</taxon>
        <taxon>Bacteroidia</taxon>
        <taxon>Bacteroidales</taxon>
        <taxon>Porphyromonadaceae</taxon>
        <taxon>Porphyromonas</taxon>
    </lineage>
</organism>
<evidence type="ECO:0000313" key="1">
    <source>
        <dbReference type="EMBL" id="GAD05593.1"/>
    </source>
</evidence>
<proteinExistence type="predicted"/>
<sequence>MLSPLNRTILELKRVTVAVSLVDQRTLNRTILELKLAHYLINKI</sequence>
<dbReference type="Proteomes" id="UP000018031">
    <property type="component" value="Unassembled WGS sequence"/>
</dbReference>
<reference evidence="1 2" key="2">
    <citation type="journal article" date="2013" name="Genome Announc.">
        <title>Draft Genome Sequences of Porphyromonas crevioricanis JCM 15906T and Porphyromonas cansulci JCM 13913T Isolated from a Canine Oral Cavity.</title>
        <authorList>
            <person name="Sakamoto M."/>
            <person name="Tanaka N."/>
            <person name="Shiwa Y."/>
            <person name="Yoshikawa H."/>
            <person name="Ohkuma M."/>
        </authorList>
    </citation>
    <scope>NUCLEOTIDE SEQUENCE [LARGE SCALE GENOMIC DNA]</scope>
    <source>
        <strain evidence="1 2">JCM 15906</strain>
    </source>
</reference>
<reference evidence="2" key="1">
    <citation type="journal article" date="2013" name="Genome">
        <title>Draft Genome Sequences of Porphyromonas crevioricanis JCM 15906T and Porphyromonas cansulci JCM 13913T Isolated from a Canine Oral Cavity.</title>
        <authorList>
            <person name="Sakamoto M."/>
            <person name="Tanaka N."/>
            <person name="Shiwa Y."/>
            <person name="Yoshikawa H."/>
            <person name="Ohkuma M."/>
        </authorList>
    </citation>
    <scope>NUCLEOTIDE SEQUENCE [LARGE SCALE GENOMIC DNA]</scope>
    <source>
        <strain evidence="2">JCM 15906</strain>
    </source>
</reference>
<comment type="caution">
    <text evidence="1">The sequence shown here is derived from an EMBL/GenBank/DDBJ whole genome shotgun (WGS) entry which is preliminary data.</text>
</comment>
<evidence type="ECO:0000313" key="2">
    <source>
        <dbReference type="Proteomes" id="UP000018031"/>
    </source>
</evidence>
<dbReference type="EMBL" id="BAOU01000035">
    <property type="protein sequence ID" value="GAD05593.1"/>
    <property type="molecule type" value="Genomic_DNA"/>
</dbReference>
<gene>
    <name evidence="1" type="ORF">PORCRE_1298</name>
</gene>
<protein>
    <submittedName>
        <fullName evidence="1">Uncharacterized protein</fullName>
    </submittedName>
</protein>